<dbReference type="AlphaFoldDB" id="A0A1I0MYE1"/>
<dbReference type="EMBL" id="FOIZ01000001">
    <property type="protein sequence ID" value="SEV93831.1"/>
    <property type="molecule type" value="Genomic_DNA"/>
</dbReference>
<dbReference type="Proteomes" id="UP000199167">
    <property type="component" value="Unassembled WGS sequence"/>
</dbReference>
<dbReference type="InterPro" id="IPR018490">
    <property type="entry name" value="cNMP-bd_dom_sf"/>
</dbReference>
<feature type="domain" description="Cyclic nucleotide-binding" evidence="1">
    <location>
        <begin position="18"/>
        <end position="96"/>
    </location>
</feature>
<accession>A0A1I0MYE1</accession>
<evidence type="ECO:0000313" key="3">
    <source>
        <dbReference type="Proteomes" id="UP000199167"/>
    </source>
</evidence>
<protein>
    <submittedName>
        <fullName evidence="2">cAMP-binding domain of CRP or a regulatory subunit of cAMP-dependent protein kinases</fullName>
    </submittedName>
</protein>
<name>A0A1I0MYE1_9RHOB</name>
<gene>
    <name evidence="2" type="ORF">SAMN04488515_0315</name>
</gene>
<dbReference type="Gene3D" id="2.60.120.10">
    <property type="entry name" value="Jelly Rolls"/>
    <property type="match status" value="1"/>
</dbReference>
<reference evidence="2 3" key="1">
    <citation type="submission" date="2016-10" db="EMBL/GenBank/DDBJ databases">
        <authorList>
            <person name="de Groot N.N."/>
        </authorList>
    </citation>
    <scope>NUCLEOTIDE SEQUENCE [LARGE SCALE GENOMIC DNA]</scope>
    <source>
        <strain evidence="2 3">DSM 17925</strain>
    </source>
</reference>
<dbReference type="Pfam" id="PF00027">
    <property type="entry name" value="cNMP_binding"/>
    <property type="match status" value="1"/>
</dbReference>
<organism evidence="2 3">
    <name type="scientific">Cognatiyoonia koreensis</name>
    <dbReference type="NCBI Taxonomy" id="364200"/>
    <lineage>
        <taxon>Bacteria</taxon>
        <taxon>Pseudomonadati</taxon>
        <taxon>Pseudomonadota</taxon>
        <taxon>Alphaproteobacteria</taxon>
        <taxon>Rhodobacterales</taxon>
        <taxon>Paracoccaceae</taxon>
        <taxon>Cognatiyoonia</taxon>
    </lineage>
</organism>
<evidence type="ECO:0000259" key="1">
    <source>
        <dbReference type="Pfam" id="PF00027"/>
    </source>
</evidence>
<proteinExistence type="predicted"/>
<dbReference type="InterPro" id="IPR014710">
    <property type="entry name" value="RmlC-like_jellyroll"/>
</dbReference>
<dbReference type="RefSeq" id="WP_089989437.1">
    <property type="nucleotide sequence ID" value="NZ_FOIZ01000001.1"/>
</dbReference>
<evidence type="ECO:0000313" key="2">
    <source>
        <dbReference type="EMBL" id="SEV93831.1"/>
    </source>
</evidence>
<dbReference type="CDD" id="cd00038">
    <property type="entry name" value="CAP_ED"/>
    <property type="match status" value="1"/>
</dbReference>
<keyword evidence="2" id="KW-0418">Kinase</keyword>
<sequence length="182" mass="20800">MENFLDTLFEGADVQQKDPNTYLFLAGDAVRFVHLIEDGAVHLERLQINGQVMCFQWARPGDVLAEASIYAEAYHCNARIVESARVRRLSVKRLIKRLEAEPSLSWAWQARLARTVQMTRLLAEIRGLKTVEQRLDAWMDHSGALPTKGQWQNVARELAVSPEAFYREIARRRLHKANAGSD</sequence>
<dbReference type="GO" id="GO:0016301">
    <property type="term" value="F:kinase activity"/>
    <property type="evidence" value="ECO:0007669"/>
    <property type="project" value="UniProtKB-KW"/>
</dbReference>
<keyword evidence="2" id="KW-0808">Transferase</keyword>
<dbReference type="InterPro" id="IPR000595">
    <property type="entry name" value="cNMP-bd_dom"/>
</dbReference>
<dbReference type="STRING" id="364200.SAMN04488515_0315"/>
<keyword evidence="3" id="KW-1185">Reference proteome</keyword>
<dbReference type="SUPFAM" id="SSF51206">
    <property type="entry name" value="cAMP-binding domain-like"/>
    <property type="match status" value="1"/>
</dbReference>